<evidence type="ECO:0000313" key="2">
    <source>
        <dbReference type="RefSeq" id="XP_033771462.1"/>
    </source>
</evidence>
<name>A0A6P8N7G7_GEOSA</name>
<sequence length="155" mass="17862">MSEGNPTLAQGAGRREATLTGEDLEFVGCMKQSHKNIRSCLHWVRPEVHRAQRSAPAAAHQVLPLRLWERDLLRLNRMIHKFCWAGKKSKLRFPFLLGTWDFGGLGLPDLKLYNAACLFQHVMDWLHSTDVYSPLELERAFVVPYHFNSLLQVPR</sequence>
<dbReference type="AlphaFoldDB" id="A0A6P8N7G7"/>
<evidence type="ECO:0000313" key="1">
    <source>
        <dbReference type="Proteomes" id="UP000515159"/>
    </source>
</evidence>
<accession>A0A6P8N7G7</accession>
<proteinExistence type="predicted"/>
<gene>
    <name evidence="2" type="primary">LOC117346151</name>
</gene>
<dbReference type="RefSeq" id="XP_033771462.1">
    <property type="nucleotide sequence ID" value="XM_033915571.1"/>
</dbReference>
<dbReference type="GeneID" id="117346151"/>
<protein>
    <submittedName>
        <fullName evidence="2">Uncharacterized protein LOC117346151 isoform X3</fullName>
    </submittedName>
</protein>
<dbReference type="Proteomes" id="UP000515159">
    <property type="component" value="Chromosome 1"/>
</dbReference>
<reference evidence="2" key="1">
    <citation type="submission" date="2025-08" db="UniProtKB">
        <authorList>
            <consortium name="RefSeq"/>
        </authorList>
    </citation>
    <scope>IDENTIFICATION</scope>
</reference>
<keyword evidence="1" id="KW-1185">Reference proteome</keyword>
<organism evidence="1 2">
    <name type="scientific">Geotrypetes seraphini</name>
    <name type="common">Gaboon caecilian</name>
    <name type="synonym">Caecilia seraphini</name>
    <dbReference type="NCBI Taxonomy" id="260995"/>
    <lineage>
        <taxon>Eukaryota</taxon>
        <taxon>Metazoa</taxon>
        <taxon>Chordata</taxon>
        <taxon>Craniata</taxon>
        <taxon>Vertebrata</taxon>
        <taxon>Euteleostomi</taxon>
        <taxon>Amphibia</taxon>
        <taxon>Gymnophiona</taxon>
        <taxon>Geotrypetes</taxon>
    </lineage>
</organism>